<dbReference type="InterPro" id="IPR039868">
    <property type="entry name" value="ARMD3-like"/>
</dbReference>
<evidence type="ECO:0000313" key="2">
    <source>
        <dbReference type="Proteomes" id="UP001159363"/>
    </source>
</evidence>
<dbReference type="PANTHER" id="PTHR13608:SF3">
    <property type="entry name" value="ARMADILLO-LIKE HELICAL DOMAIN-CONTAINING PROTEIN 3"/>
    <property type="match status" value="1"/>
</dbReference>
<comment type="caution">
    <text evidence="1">The sequence shown here is derived from an EMBL/GenBank/DDBJ whole genome shotgun (WGS) entry which is preliminary data.</text>
</comment>
<keyword evidence="2" id="KW-1185">Reference proteome</keyword>
<reference evidence="1 2" key="1">
    <citation type="submission" date="2023-02" db="EMBL/GenBank/DDBJ databases">
        <title>LHISI_Scaffold_Assembly.</title>
        <authorList>
            <person name="Stuart O.P."/>
            <person name="Cleave R."/>
            <person name="Magrath M.J.L."/>
            <person name="Mikheyev A.S."/>
        </authorList>
    </citation>
    <scope>NUCLEOTIDE SEQUENCE [LARGE SCALE GENOMIC DNA]</scope>
    <source>
        <strain evidence="1">Daus_M_001</strain>
        <tissue evidence="1">Leg muscle</tissue>
    </source>
</reference>
<dbReference type="Proteomes" id="UP001159363">
    <property type="component" value="Chromosome 1"/>
</dbReference>
<dbReference type="EMBL" id="JARBHB010000001">
    <property type="protein sequence ID" value="KAJ8896508.1"/>
    <property type="molecule type" value="Genomic_DNA"/>
</dbReference>
<name>A0ABQ9III6_9NEOP</name>
<proteinExistence type="predicted"/>
<feature type="non-terminal residue" evidence="1">
    <location>
        <position position="99"/>
    </location>
</feature>
<gene>
    <name evidence="1" type="ORF">PR048_001852</name>
</gene>
<dbReference type="PANTHER" id="PTHR13608">
    <property type="entry name" value="ARMADILLO-LIKE HELICAL DOMAIN-CONTAINING PROTEIN 3"/>
    <property type="match status" value="1"/>
</dbReference>
<sequence length="99" mass="11209">MSCVQVASLEAEIQKLSADQWVSVKESINMLFRQCVMTLGHDHNIRVVYAMQTLCALVQIVYKKTSGEFGFDVINMLMGFEVAEKMMQSLLEHCNGFIT</sequence>
<protein>
    <submittedName>
        <fullName evidence="1">Uncharacterized protein</fullName>
    </submittedName>
</protein>
<organism evidence="1 2">
    <name type="scientific">Dryococelus australis</name>
    <dbReference type="NCBI Taxonomy" id="614101"/>
    <lineage>
        <taxon>Eukaryota</taxon>
        <taxon>Metazoa</taxon>
        <taxon>Ecdysozoa</taxon>
        <taxon>Arthropoda</taxon>
        <taxon>Hexapoda</taxon>
        <taxon>Insecta</taxon>
        <taxon>Pterygota</taxon>
        <taxon>Neoptera</taxon>
        <taxon>Polyneoptera</taxon>
        <taxon>Phasmatodea</taxon>
        <taxon>Verophasmatodea</taxon>
        <taxon>Anareolatae</taxon>
        <taxon>Phasmatidae</taxon>
        <taxon>Eurycanthinae</taxon>
        <taxon>Dryococelus</taxon>
    </lineage>
</organism>
<accession>A0ABQ9III6</accession>
<evidence type="ECO:0000313" key="1">
    <source>
        <dbReference type="EMBL" id="KAJ8896508.1"/>
    </source>
</evidence>